<evidence type="ECO:0000313" key="3">
    <source>
        <dbReference type="Proteomes" id="UP000053144"/>
    </source>
</evidence>
<dbReference type="Gramene" id="KOM30757">
    <property type="protein sequence ID" value="KOM30757"/>
    <property type="gene ID" value="LR48_Vigan01g031200"/>
</dbReference>
<feature type="region of interest" description="Disordered" evidence="1">
    <location>
        <begin position="147"/>
        <end position="211"/>
    </location>
</feature>
<evidence type="ECO:0000313" key="2">
    <source>
        <dbReference type="EMBL" id="KOM30757.1"/>
    </source>
</evidence>
<dbReference type="EMBL" id="CM003371">
    <property type="protein sequence ID" value="KOM30757.1"/>
    <property type="molecule type" value="Genomic_DNA"/>
</dbReference>
<proteinExistence type="predicted"/>
<gene>
    <name evidence="2" type="ORF">LR48_Vigan01g031200</name>
</gene>
<name>A0A0L9TJZ3_PHAAN</name>
<dbReference type="AlphaFoldDB" id="A0A0L9TJZ3"/>
<feature type="region of interest" description="Disordered" evidence="1">
    <location>
        <begin position="386"/>
        <end position="419"/>
    </location>
</feature>
<sequence length="448" mass="50445">MKEKGINDLPIGMKRTLGRNEALYSTDAWVAPKSNSYGLRSWESREKSEKTFRTRVVERERERAQESENQNIHRNNSFSGFVFVFAFVHGSSCMFLVTDLGGQDQDLVEVYSNAQRGRASGGRCVRDVRNWYKAIWTYGLGTERFGGRENCTKTQREREGEDSGFGEKSKGVDTASSDLDLESSSSHRRASTIGSGKERQGPEEEGEEVTGYSQLAAAIELQESATFPILESYSIRSSFSSKHQSSSLHDTEPPTPIIHIHPLPQAILTPTTNIYHLRPFPLRFHLQHLISSTLTQFPFCSPPHLHPYLPANIHLVFPTGYHLQHHHLHPGTLWHDDGGDKGVVATVMGVGVSVAAAPDDGGREAAAGGAQGGKASTLEWKRSRKQMQATLDKPELEESVKEQFDNTEEKTEAKNREAERKQYWEKMEAEGCWRIPTDSNWMEKWKRK</sequence>
<dbReference type="Proteomes" id="UP000053144">
    <property type="component" value="Chromosome 1"/>
</dbReference>
<feature type="compositionally biased region" description="Basic and acidic residues" evidence="1">
    <location>
        <begin position="392"/>
        <end position="419"/>
    </location>
</feature>
<accession>A0A0L9TJZ3</accession>
<organism evidence="2 3">
    <name type="scientific">Phaseolus angularis</name>
    <name type="common">Azuki bean</name>
    <name type="synonym">Vigna angularis</name>
    <dbReference type="NCBI Taxonomy" id="3914"/>
    <lineage>
        <taxon>Eukaryota</taxon>
        <taxon>Viridiplantae</taxon>
        <taxon>Streptophyta</taxon>
        <taxon>Embryophyta</taxon>
        <taxon>Tracheophyta</taxon>
        <taxon>Spermatophyta</taxon>
        <taxon>Magnoliopsida</taxon>
        <taxon>eudicotyledons</taxon>
        <taxon>Gunneridae</taxon>
        <taxon>Pentapetalae</taxon>
        <taxon>rosids</taxon>
        <taxon>fabids</taxon>
        <taxon>Fabales</taxon>
        <taxon>Fabaceae</taxon>
        <taxon>Papilionoideae</taxon>
        <taxon>50 kb inversion clade</taxon>
        <taxon>NPAAA clade</taxon>
        <taxon>indigoferoid/millettioid clade</taxon>
        <taxon>Phaseoleae</taxon>
        <taxon>Vigna</taxon>
    </lineage>
</organism>
<evidence type="ECO:0000256" key="1">
    <source>
        <dbReference type="SAM" id="MobiDB-lite"/>
    </source>
</evidence>
<protein>
    <submittedName>
        <fullName evidence="2">Uncharacterized protein</fullName>
    </submittedName>
</protein>
<feature type="compositionally biased region" description="Basic and acidic residues" evidence="1">
    <location>
        <begin position="147"/>
        <end position="171"/>
    </location>
</feature>
<reference evidence="3" key="1">
    <citation type="journal article" date="2015" name="Proc. Natl. Acad. Sci. U.S.A.">
        <title>Genome sequencing of adzuki bean (Vigna angularis) provides insight into high starch and low fat accumulation and domestication.</title>
        <authorList>
            <person name="Yang K."/>
            <person name="Tian Z."/>
            <person name="Chen C."/>
            <person name="Luo L."/>
            <person name="Zhao B."/>
            <person name="Wang Z."/>
            <person name="Yu L."/>
            <person name="Li Y."/>
            <person name="Sun Y."/>
            <person name="Li W."/>
            <person name="Chen Y."/>
            <person name="Li Y."/>
            <person name="Zhang Y."/>
            <person name="Ai D."/>
            <person name="Zhao J."/>
            <person name="Shang C."/>
            <person name="Ma Y."/>
            <person name="Wu B."/>
            <person name="Wang M."/>
            <person name="Gao L."/>
            <person name="Sun D."/>
            <person name="Zhang P."/>
            <person name="Guo F."/>
            <person name="Wang W."/>
            <person name="Li Y."/>
            <person name="Wang J."/>
            <person name="Varshney R.K."/>
            <person name="Wang J."/>
            <person name="Ling H.Q."/>
            <person name="Wan P."/>
        </authorList>
    </citation>
    <scope>NUCLEOTIDE SEQUENCE</scope>
    <source>
        <strain evidence="3">cv. Jingnong 6</strain>
    </source>
</reference>